<evidence type="ECO:0000313" key="13">
    <source>
        <dbReference type="EMBL" id="SDH38751.1"/>
    </source>
</evidence>
<dbReference type="SUPFAM" id="SSF52540">
    <property type="entry name" value="P-loop containing nucleoside triphosphate hydrolases"/>
    <property type="match status" value="3"/>
</dbReference>
<evidence type="ECO:0000256" key="1">
    <source>
        <dbReference type="ARBA" id="ARBA00004651"/>
    </source>
</evidence>
<dbReference type="Proteomes" id="UP000198822">
    <property type="component" value="Chromosome I"/>
</dbReference>
<dbReference type="GO" id="GO:0003677">
    <property type="term" value="F:DNA binding"/>
    <property type="evidence" value="ECO:0007669"/>
    <property type="project" value="InterPro"/>
</dbReference>
<keyword evidence="6 9" id="KW-0067">ATP-binding</keyword>
<evidence type="ECO:0000256" key="8">
    <source>
        <dbReference type="ARBA" id="ARBA00023136"/>
    </source>
</evidence>
<dbReference type="Gene3D" id="3.40.50.300">
    <property type="entry name" value="P-loop containing nucleotide triphosphate hydrolases"/>
    <property type="match status" value="4"/>
</dbReference>
<feature type="binding site" evidence="9">
    <location>
        <begin position="481"/>
        <end position="488"/>
    </location>
    <ligand>
        <name>ATP</name>
        <dbReference type="ChEBI" id="CHEBI:30616"/>
    </ligand>
</feature>
<dbReference type="STRING" id="399736.SAMN04489720_1115"/>
<evidence type="ECO:0000256" key="6">
    <source>
        <dbReference type="ARBA" id="ARBA00022840"/>
    </source>
</evidence>
<comment type="subcellular location">
    <subcellularLocation>
        <location evidence="1">Cell membrane</location>
        <topology evidence="1">Multi-pass membrane protein</topology>
    </subcellularLocation>
</comment>
<evidence type="ECO:0000256" key="5">
    <source>
        <dbReference type="ARBA" id="ARBA00022741"/>
    </source>
</evidence>
<evidence type="ECO:0000256" key="9">
    <source>
        <dbReference type="PROSITE-ProRule" id="PRU00289"/>
    </source>
</evidence>
<protein>
    <submittedName>
        <fullName evidence="13">DNA segregation ATPase FtsK/SpoIIIE, S-DNA-T family</fullName>
    </submittedName>
</protein>
<feature type="binding site" evidence="9">
    <location>
        <begin position="841"/>
        <end position="848"/>
    </location>
    <ligand>
        <name>ATP</name>
        <dbReference type="ChEBI" id="CHEBI:30616"/>
    </ligand>
</feature>
<keyword evidence="3 11" id="KW-0812">Transmembrane</keyword>
<dbReference type="InterPro" id="IPR050206">
    <property type="entry name" value="FtsK/SpoIIIE/SftA"/>
</dbReference>
<keyword evidence="4" id="KW-0677">Repeat</keyword>
<gene>
    <name evidence="13" type="ORF">SAMN04489720_1115</name>
</gene>
<dbReference type="InterPro" id="IPR003593">
    <property type="entry name" value="AAA+_ATPase"/>
</dbReference>
<feature type="domain" description="FtsK" evidence="12">
    <location>
        <begin position="1108"/>
        <end position="1292"/>
    </location>
</feature>
<evidence type="ECO:0000256" key="10">
    <source>
        <dbReference type="SAM" id="MobiDB-lite"/>
    </source>
</evidence>
<evidence type="ECO:0000256" key="4">
    <source>
        <dbReference type="ARBA" id="ARBA00022737"/>
    </source>
</evidence>
<dbReference type="InterPro" id="IPR023837">
    <property type="entry name" value="EccCb-like_Actinobacteria"/>
</dbReference>
<evidence type="ECO:0000259" key="12">
    <source>
        <dbReference type="PROSITE" id="PS50901"/>
    </source>
</evidence>
<keyword evidence="8 11" id="KW-0472">Membrane</keyword>
<keyword evidence="14" id="KW-1185">Reference proteome</keyword>
<keyword evidence="5 9" id="KW-0547">Nucleotide-binding</keyword>
<feature type="transmembrane region" description="Helical" evidence="11">
    <location>
        <begin position="66"/>
        <end position="86"/>
    </location>
</feature>
<dbReference type="InterPro" id="IPR023836">
    <property type="entry name" value="EccCa-like_Actinobacteria"/>
</dbReference>
<dbReference type="GO" id="GO:0005524">
    <property type="term" value="F:ATP binding"/>
    <property type="evidence" value="ECO:0007669"/>
    <property type="project" value="UniProtKB-UniRule"/>
</dbReference>
<dbReference type="InterPro" id="IPR027417">
    <property type="entry name" value="P-loop_NTPase"/>
</dbReference>
<evidence type="ECO:0000256" key="11">
    <source>
        <dbReference type="SAM" id="Phobius"/>
    </source>
</evidence>
<accession>A0A1G8BZT2</accession>
<feature type="domain" description="FtsK" evidence="12">
    <location>
        <begin position="458"/>
        <end position="658"/>
    </location>
</feature>
<dbReference type="RefSeq" id="WP_092503195.1">
    <property type="nucleotide sequence ID" value="NZ_LT629695.1"/>
</dbReference>
<dbReference type="InterPro" id="IPR002543">
    <property type="entry name" value="FtsK_dom"/>
</dbReference>
<reference evidence="14" key="1">
    <citation type="submission" date="2016-10" db="EMBL/GenBank/DDBJ databases">
        <authorList>
            <person name="Varghese N."/>
            <person name="Submissions S."/>
        </authorList>
    </citation>
    <scope>NUCLEOTIDE SEQUENCE [LARGE SCALE GENOMIC DNA]</scope>
    <source>
        <strain evidence="14">DSM 22002</strain>
    </source>
</reference>
<evidence type="ECO:0000256" key="3">
    <source>
        <dbReference type="ARBA" id="ARBA00022692"/>
    </source>
</evidence>
<dbReference type="SMART" id="SM00382">
    <property type="entry name" value="AAA"/>
    <property type="match status" value="3"/>
</dbReference>
<feature type="binding site" evidence="9">
    <location>
        <begin position="1125"/>
        <end position="1132"/>
    </location>
    <ligand>
        <name>ATP</name>
        <dbReference type="ChEBI" id="CHEBI:30616"/>
    </ligand>
</feature>
<dbReference type="NCBIfam" id="TIGR03924">
    <property type="entry name" value="T7SS_EccC_a"/>
    <property type="match status" value="1"/>
</dbReference>
<keyword evidence="2" id="KW-1003">Cell membrane</keyword>
<dbReference type="EMBL" id="LT629695">
    <property type="protein sequence ID" value="SDH38751.1"/>
    <property type="molecule type" value="Genomic_DNA"/>
</dbReference>
<dbReference type="PANTHER" id="PTHR22683:SF1">
    <property type="entry name" value="TYPE VII SECRETION SYSTEM PROTEIN ESSC"/>
    <property type="match status" value="1"/>
</dbReference>
<sequence>MSTIPFRRQQRAKPPEMPSGDIELQEPPSLPELQPKDPLMMLMMVPMMLISGVMMLVFLGQRNPALAVGLFLGMLGLAVLMVLVQLTRAAAERRNTVRGDRRDFMRYLAQMRAKVRGAAAQQRSSLTWRHPDPASLSNLAMTARLWERRGSHGDFGEVRIGTGSHSLSQRITPLSTKPIADLEPLSARALRRFIAVHGSVPQLPVSLFLRRLADIRLMGDDDAARAMVRAMVAQAVTAHAPDELRIAVCTTTERADDWDWVKWLPHAQHPSSQDGAGSTRLFDVDVADFTELLDGDLNGRSRFEPGAAPTADEPYHLVIFDGVAPPPGSRIASAGYRCTTTLTLGVEVDETDTSGLLLDVQPDVVHMLRTDRTEGVQRTVLCTPDALSLAAATALVRVIAPYRTGGRSADASEPMVSDFELPTLLGIDDVDRWSPQGFMREQLDRSRLRIPLGVDERGHPVDLDIKEAAQGGMGPHGLLIGATGSGKSELLRTLVLGMAMTHSSETLNFVLVDFKGGATFLGLDELPHVSALITNLADEATLVTRMQDALAGELNRRQEYLRAAGNYSSLLEHEKARLAGAPLEAMPTLFVIVDEFSELLASNPDFAELFVMIGRLGRSLGVHLLLASQRLEDGRMTKLESHLSYRIGLRTFSAMESRSVIGVPDAHQLPNAPGNGFLRSDVATLTRFKAAYVSGTYRRRTREQRQEEVRQQVVVFRAERVAPPAIDESLQPALEDAVVAPAPAAAESPDETVMGMIVDRLVGFGPPAHQVWLPPLADPPTLDQLLPPLLPDPDRGLHAIGWTGSGHLAVPIGVVDKPYEQTRELYEIDLAGAGGNVGVAGGPQSGKTTMLRTMVSALALTHTPAEVQVYCIDFGGGGLSTLESLPHVGSVATRRQGEQVARTIAEVSTLLRDREQFFTDASLEGMAEYRQRRAAGEFAEQQFGDVFLVVDGWAALRAEFEQHDMALREIARQGLAYGVHVMISTNRWTDVHSSLRDQLGTRVELKLGDPIDSVHGMRKAATVPQLPGRGINADGMHFLAGVPRIDGATTVDGLAAASRDLGDAVREAWSGVVAPEVRMLPAVLDAALLPAPTAPGPRIALGHGEQDLEPVWHDFAAKPHLSIVGDSASGKTGAMRLIASGVVDAYSAEDARVTIIDPRRGVVESVPEEYQFATAFSTSATEQVVAKLVAELRERVPSADVTPAQLRRRDWWSGPEHFVFVDDYDLMLGTMGGPLTPLVELIPQAGDIGLHLILARAGAGSSRTAMDAVIRRLHESNTPELTLSLPASEPLTFTPGRGKPLPPGRAALLTRRGGEGLQIGWTEPVA</sequence>
<evidence type="ECO:0000256" key="7">
    <source>
        <dbReference type="ARBA" id="ARBA00022989"/>
    </source>
</evidence>
<dbReference type="Pfam" id="PF01580">
    <property type="entry name" value="FtsK_SpoIIIE"/>
    <property type="match status" value="2"/>
</dbReference>
<dbReference type="PANTHER" id="PTHR22683">
    <property type="entry name" value="SPORULATION PROTEIN RELATED"/>
    <property type="match status" value="1"/>
</dbReference>
<dbReference type="GO" id="GO:0005886">
    <property type="term" value="C:plasma membrane"/>
    <property type="evidence" value="ECO:0007669"/>
    <property type="project" value="UniProtKB-SubCell"/>
</dbReference>
<dbReference type="CDD" id="cd01127">
    <property type="entry name" value="TrwB_TraG_TraD_VirD4"/>
    <property type="match status" value="1"/>
</dbReference>
<dbReference type="OrthoDB" id="9807790at2"/>
<evidence type="ECO:0000313" key="14">
    <source>
        <dbReference type="Proteomes" id="UP000198822"/>
    </source>
</evidence>
<feature type="transmembrane region" description="Helical" evidence="11">
    <location>
        <begin position="39"/>
        <end position="59"/>
    </location>
</feature>
<feature type="domain" description="FtsK" evidence="12">
    <location>
        <begin position="823"/>
        <end position="1014"/>
    </location>
</feature>
<keyword evidence="7 11" id="KW-1133">Transmembrane helix</keyword>
<name>A0A1G8BZT2_9MICO</name>
<feature type="region of interest" description="Disordered" evidence="10">
    <location>
        <begin position="1"/>
        <end position="30"/>
    </location>
</feature>
<dbReference type="NCBIfam" id="TIGR03925">
    <property type="entry name" value="T7SS_EccC_b"/>
    <property type="match status" value="1"/>
</dbReference>
<dbReference type="PROSITE" id="PS50901">
    <property type="entry name" value="FTSK"/>
    <property type="match status" value="3"/>
</dbReference>
<proteinExistence type="predicted"/>
<organism evidence="13 14">
    <name type="scientific">Agrococcus jejuensis</name>
    <dbReference type="NCBI Taxonomy" id="399736"/>
    <lineage>
        <taxon>Bacteria</taxon>
        <taxon>Bacillati</taxon>
        <taxon>Actinomycetota</taxon>
        <taxon>Actinomycetes</taxon>
        <taxon>Micrococcales</taxon>
        <taxon>Microbacteriaceae</taxon>
        <taxon>Agrococcus</taxon>
    </lineage>
</organism>
<evidence type="ECO:0000256" key="2">
    <source>
        <dbReference type="ARBA" id="ARBA00022475"/>
    </source>
</evidence>